<accession>A0ABV4U6Y8</accession>
<evidence type="ECO:0000256" key="1">
    <source>
        <dbReference type="SAM" id="MobiDB-lite"/>
    </source>
</evidence>
<evidence type="ECO:0000313" key="2">
    <source>
        <dbReference type="EMBL" id="MFA9479355.1"/>
    </source>
</evidence>
<gene>
    <name evidence="2" type="ORF">ACERK3_13780</name>
</gene>
<keyword evidence="3" id="KW-1185">Reference proteome</keyword>
<feature type="compositionally biased region" description="Low complexity" evidence="1">
    <location>
        <begin position="1"/>
        <end position="12"/>
    </location>
</feature>
<proteinExistence type="predicted"/>
<name>A0ABV4U6Y8_9BACT</name>
<dbReference type="Proteomes" id="UP001575105">
    <property type="component" value="Unassembled WGS sequence"/>
</dbReference>
<protein>
    <submittedName>
        <fullName evidence="2">Uncharacterized protein</fullName>
    </submittedName>
</protein>
<sequence length="126" mass="14143">MTPSRSASPRSSLPNPHAVPVPRSYRVATQLWEQAKAKAKSQQRSVAVLVQEAVDEQLDAVVQDLEQLGVSDVTLPDKRVRTALSRQLLQALQQARRQTTLPGNQLLGLCLYRHLDGRRRRRSKAK</sequence>
<comment type="caution">
    <text evidence="2">The sequence shown here is derived from an EMBL/GenBank/DDBJ whole genome shotgun (WGS) entry which is preliminary data.</text>
</comment>
<organism evidence="2 3">
    <name type="scientific">Natronomicrosphaera hydrolytica</name>
    <dbReference type="NCBI Taxonomy" id="3242702"/>
    <lineage>
        <taxon>Bacteria</taxon>
        <taxon>Pseudomonadati</taxon>
        <taxon>Planctomycetota</taxon>
        <taxon>Phycisphaerae</taxon>
        <taxon>Phycisphaerales</taxon>
        <taxon>Phycisphaeraceae</taxon>
        <taxon>Natronomicrosphaera</taxon>
    </lineage>
</organism>
<reference evidence="2 3" key="1">
    <citation type="submission" date="2024-08" db="EMBL/GenBank/DDBJ databases">
        <title>Whole-genome sequencing of halo(alkali)philic microorganisms from hypersaline lakes.</title>
        <authorList>
            <person name="Sorokin D.Y."/>
            <person name="Merkel A.Y."/>
            <person name="Messina E."/>
            <person name="Yakimov M."/>
        </authorList>
    </citation>
    <scope>NUCLEOTIDE SEQUENCE [LARGE SCALE GENOMIC DNA]</scope>
    <source>
        <strain evidence="2 3">AB-hyl4</strain>
    </source>
</reference>
<evidence type="ECO:0000313" key="3">
    <source>
        <dbReference type="Proteomes" id="UP001575105"/>
    </source>
</evidence>
<dbReference type="RefSeq" id="WP_425346276.1">
    <property type="nucleotide sequence ID" value="NZ_JBGUBD010000008.1"/>
</dbReference>
<dbReference type="EMBL" id="JBGUBD010000008">
    <property type="protein sequence ID" value="MFA9479355.1"/>
    <property type="molecule type" value="Genomic_DNA"/>
</dbReference>
<feature type="region of interest" description="Disordered" evidence="1">
    <location>
        <begin position="1"/>
        <end position="20"/>
    </location>
</feature>